<accession>A0AAN7EJP2</accession>
<gene>
    <name evidence="1" type="ORF">RGQ29_031194</name>
</gene>
<protein>
    <submittedName>
        <fullName evidence="1">Uncharacterized protein</fullName>
    </submittedName>
</protein>
<dbReference type="AlphaFoldDB" id="A0AAN7EJP2"/>
<dbReference type="Proteomes" id="UP001324115">
    <property type="component" value="Unassembled WGS sequence"/>
</dbReference>
<sequence length="108" mass="12716">MLFTNFTVYIHTHTDTCTSTIFVLNSLFLFELWAKLCIFYDFMFNPCLEILKVVRIECILGKSVFSKLCSVFLVWTAIDENMQTKQQDLARNSNHGFWDMHDLMFAIV</sequence>
<evidence type="ECO:0000313" key="2">
    <source>
        <dbReference type="Proteomes" id="UP001324115"/>
    </source>
</evidence>
<proteinExistence type="predicted"/>
<comment type="caution">
    <text evidence="1">The sequence shown here is derived from an EMBL/GenBank/DDBJ whole genome shotgun (WGS) entry which is preliminary data.</text>
</comment>
<evidence type="ECO:0000313" key="1">
    <source>
        <dbReference type="EMBL" id="KAK4573126.1"/>
    </source>
</evidence>
<organism evidence="1 2">
    <name type="scientific">Quercus rubra</name>
    <name type="common">Northern red oak</name>
    <name type="synonym">Quercus borealis</name>
    <dbReference type="NCBI Taxonomy" id="3512"/>
    <lineage>
        <taxon>Eukaryota</taxon>
        <taxon>Viridiplantae</taxon>
        <taxon>Streptophyta</taxon>
        <taxon>Embryophyta</taxon>
        <taxon>Tracheophyta</taxon>
        <taxon>Spermatophyta</taxon>
        <taxon>Magnoliopsida</taxon>
        <taxon>eudicotyledons</taxon>
        <taxon>Gunneridae</taxon>
        <taxon>Pentapetalae</taxon>
        <taxon>rosids</taxon>
        <taxon>fabids</taxon>
        <taxon>Fagales</taxon>
        <taxon>Fagaceae</taxon>
        <taxon>Quercus</taxon>
    </lineage>
</organism>
<keyword evidence="2" id="KW-1185">Reference proteome</keyword>
<name>A0AAN7EJP2_QUERU</name>
<reference evidence="1 2" key="1">
    <citation type="journal article" date="2023" name="G3 (Bethesda)">
        <title>A haplotype-resolved chromosome-scale genome for Quercus rubra L. provides insights into the genetics of adaptive traits for red oak species.</title>
        <authorList>
            <person name="Kapoor B."/>
            <person name="Jenkins J."/>
            <person name="Schmutz J."/>
            <person name="Zhebentyayeva T."/>
            <person name="Kuelheim C."/>
            <person name="Coggeshall M."/>
            <person name="Heim C."/>
            <person name="Lasky J.R."/>
            <person name="Leites L."/>
            <person name="Islam-Faridi N."/>
            <person name="Romero-Severson J."/>
            <person name="DeLeo V.L."/>
            <person name="Lucas S.M."/>
            <person name="Lazic D."/>
            <person name="Gailing O."/>
            <person name="Carlson J."/>
            <person name="Staton M."/>
        </authorList>
    </citation>
    <scope>NUCLEOTIDE SEQUENCE [LARGE SCALE GENOMIC DNA]</scope>
    <source>
        <strain evidence="1">Pseudo-F2</strain>
    </source>
</reference>
<dbReference type="EMBL" id="JAXUIC010000009">
    <property type="protein sequence ID" value="KAK4573126.1"/>
    <property type="molecule type" value="Genomic_DNA"/>
</dbReference>